<protein>
    <submittedName>
        <fullName evidence="3">Uncharacterized protein</fullName>
    </submittedName>
</protein>
<dbReference type="RefSeq" id="XP_022405350.1">
    <property type="nucleotide sequence ID" value="XM_022548668.1"/>
</dbReference>
<dbReference type="PANTHER" id="PTHR43008">
    <property type="entry name" value="BENZIL REDUCTASE"/>
    <property type="match status" value="1"/>
</dbReference>
<dbReference type="GO" id="GO:0050664">
    <property type="term" value="F:oxidoreductase activity, acting on NAD(P)H, oxygen as acceptor"/>
    <property type="evidence" value="ECO:0007669"/>
    <property type="project" value="TreeGrafter"/>
</dbReference>
<accession>A0A1L9VXN0</accession>
<sequence length="222" mass="24325">MEGYTHGPGYREVEERQGSSRSVTDLFRLDKRTIIVTVAGGDWGTAIIDAIPESGGDVVGLDLDNVHLDVEAELKQETWEHIQATAEKYARKVAYYPLDVTDEKTVNVIFSSFIPTLRYPVRGLVSVAGMGYLGSATVFEASNFGSVAIHQLVRSLAAEWGSRLEMPLIRVPGVESAWSEEKMLNQLSTPDKYRAPVIFMLGDGSSFVTGADLRVDGGHCAW</sequence>
<dbReference type="STRING" id="1160497.A0A1L9VXN0"/>
<dbReference type="EMBL" id="KV878889">
    <property type="protein sequence ID" value="OJJ88674.1"/>
    <property type="molecule type" value="Genomic_DNA"/>
</dbReference>
<dbReference type="PANTHER" id="PTHR43008:SF4">
    <property type="entry name" value="CHAIN DEHYDROGENASE, PUTATIVE (AFU_ORTHOLOGUE AFUA_4G08710)-RELATED"/>
    <property type="match status" value="1"/>
</dbReference>
<dbReference type="VEuPathDB" id="FungiDB:ASPGLDRAFT_63510"/>
<dbReference type="InterPro" id="IPR036291">
    <property type="entry name" value="NAD(P)-bd_dom_sf"/>
</dbReference>
<evidence type="ECO:0000256" key="1">
    <source>
        <dbReference type="ARBA" id="ARBA00006484"/>
    </source>
</evidence>
<comment type="similarity">
    <text evidence="1">Belongs to the short-chain dehydrogenases/reductases (SDR) family.</text>
</comment>
<dbReference type="Gene3D" id="3.40.50.720">
    <property type="entry name" value="NAD(P)-binding Rossmann-like Domain"/>
    <property type="match status" value="2"/>
</dbReference>
<dbReference type="OrthoDB" id="1669814at2759"/>
<evidence type="ECO:0000313" key="3">
    <source>
        <dbReference type="EMBL" id="OJJ88674.1"/>
    </source>
</evidence>
<gene>
    <name evidence="3" type="ORF">ASPGLDRAFT_63510</name>
</gene>
<keyword evidence="4" id="KW-1185">Reference proteome</keyword>
<dbReference type="GeneID" id="34464928"/>
<reference evidence="4" key="1">
    <citation type="journal article" date="2017" name="Genome Biol.">
        <title>Comparative genomics reveals high biological diversity and specific adaptations in the industrially and medically important fungal genus Aspergillus.</title>
        <authorList>
            <person name="de Vries R.P."/>
            <person name="Riley R."/>
            <person name="Wiebenga A."/>
            <person name="Aguilar-Osorio G."/>
            <person name="Amillis S."/>
            <person name="Uchima C.A."/>
            <person name="Anderluh G."/>
            <person name="Asadollahi M."/>
            <person name="Askin M."/>
            <person name="Barry K."/>
            <person name="Battaglia E."/>
            <person name="Bayram O."/>
            <person name="Benocci T."/>
            <person name="Braus-Stromeyer S.A."/>
            <person name="Caldana C."/>
            <person name="Canovas D."/>
            <person name="Cerqueira G.C."/>
            <person name="Chen F."/>
            <person name="Chen W."/>
            <person name="Choi C."/>
            <person name="Clum A."/>
            <person name="Dos Santos R.A."/>
            <person name="Damasio A.R."/>
            <person name="Diallinas G."/>
            <person name="Emri T."/>
            <person name="Fekete E."/>
            <person name="Flipphi M."/>
            <person name="Freyberg S."/>
            <person name="Gallo A."/>
            <person name="Gournas C."/>
            <person name="Habgood R."/>
            <person name="Hainaut M."/>
            <person name="Harispe M.L."/>
            <person name="Henrissat B."/>
            <person name="Hilden K.S."/>
            <person name="Hope R."/>
            <person name="Hossain A."/>
            <person name="Karabika E."/>
            <person name="Karaffa L."/>
            <person name="Karanyi Z."/>
            <person name="Krasevec N."/>
            <person name="Kuo A."/>
            <person name="Kusch H."/>
            <person name="LaButti K."/>
            <person name="Lagendijk E.L."/>
            <person name="Lapidus A."/>
            <person name="Levasseur A."/>
            <person name="Lindquist E."/>
            <person name="Lipzen A."/>
            <person name="Logrieco A.F."/>
            <person name="MacCabe A."/>
            <person name="Maekelae M.R."/>
            <person name="Malavazi I."/>
            <person name="Melin P."/>
            <person name="Meyer V."/>
            <person name="Mielnichuk N."/>
            <person name="Miskei M."/>
            <person name="Molnar A.P."/>
            <person name="Mule G."/>
            <person name="Ngan C.Y."/>
            <person name="Orejas M."/>
            <person name="Orosz E."/>
            <person name="Ouedraogo J.P."/>
            <person name="Overkamp K.M."/>
            <person name="Park H.-S."/>
            <person name="Perrone G."/>
            <person name="Piumi F."/>
            <person name="Punt P.J."/>
            <person name="Ram A.F."/>
            <person name="Ramon A."/>
            <person name="Rauscher S."/>
            <person name="Record E."/>
            <person name="Riano-Pachon D.M."/>
            <person name="Robert V."/>
            <person name="Roehrig J."/>
            <person name="Ruller R."/>
            <person name="Salamov A."/>
            <person name="Salih N.S."/>
            <person name="Samson R.A."/>
            <person name="Sandor E."/>
            <person name="Sanguinetti M."/>
            <person name="Schuetze T."/>
            <person name="Sepcic K."/>
            <person name="Shelest E."/>
            <person name="Sherlock G."/>
            <person name="Sophianopoulou V."/>
            <person name="Squina F.M."/>
            <person name="Sun H."/>
            <person name="Susca A."/>
            <person name="Todd R.B."/>
            <person name="Tsang A."/>
            <person name="Unkles S.E."/>
            <person name="van de Wiele N."/>
            <person name="van Rossen-Uffink D."/>
            <person name="Oliveira J.V."/>
            <person name="Vesth T.C."/>
            <person name="Visser J."/>
            <person name="Yu J.-H."/>
            <person name="Zhou M."/>
            <person name="Andersen M.R."/>
            <person name="Archer D.B."/>
            <person name="Baker S.E."/>
            <person name="Benoit I."/>
            <person name="Brakhage A.A."/>
            <person name="Braus G.H."/>
            <person name="Fischer R."/>
            <person name="Frisvad J.C."/>
            <person name="Goldman G.H."/>
            <person name="Houbraken J."/>
            <person name="Oakley B."/>
            <person name="Pocsi I."/>
            <person name="Scazzocchio C."/>
            <person name="Seiboth B."/>
            <person name="vanKuyk P.A."/>
            <person name="Wortman J."/>
            <person name="Dyer P.S."/>
            <person name="Grigoriev I.V."/>
        </authorList>
    </citation>
    <scope>NUCLEOTIDE SEQUENCE [LARGE SCALE GENOMIC DNA]</scope>
    <source>
        <strain evidence="4">CBS 516.65</strain>
    </source>
</reference>
<name>A0A1L9VXN0_ASPGL</name>
<proteinExistence type="inferred from homology"/>
<evidence type="ECO:0000256" key="2">
    <source>
        <dbReference type="ARBA" id="ARBA00023002"/>
    </source>
</evidence>
<organism evidence="3 4">
    <name type="scientific">Aspergillus glaucus CBS 516.65</name>
    <dbReference type="NCBI Taxonomy" id="1160497"/>
    <lineage>
        <taxon>Eukaryota</taxon>
        <taxon>Fungi</taxon>
        <taxon>Dikarya</taxon>
        <taxon>Ascomycota</taxon>
        <taxon>Pezizomycotina</taxon>
        <taxon>Eurotiomycetes</taxon>
        <taxon>Eurotiomycetidae</taxon>
        <taxon>Eurotiales</taxon>
        <taxon>Aspergillaceae</taxon>
        <taxon>Aspergillus</taxon>
        <taxon>Aspergillus subgen. Aspergillus</taxon>
    </lineage>
</organism>
<dbReference type="Proteomes" id="UP000184300">
    <property type="component" value="Unassembled WGS sequence"/>
</dbReference>
<evidence type="ECO:0000313" key="4">
    <source>
        <dbReference type="Proteomes" id="UP000184300"/>
    </source>
</evidence>
<keyword evidence="2" id="KW-0560">Oxidoreductase</keyword>
<dbReference type="AlphaFoldDB" id="A0A1L9VXN0"/>
<dbReference type="SUPFAM" id="SSF51735">
    <property type="entry name" value="NAD(P)-binding Rossmann-fold domains"/>
    <property type="match status" value="1"/>
</dbReference>